<dbReference type="Proteomes" id="UP001274830">
    <property type="component" value="Unassembled WGS sequence"/>
</dbReference>
<feature type="signal peptide" evidence="2">
    <location>
        <begin position="1"/>
        <end position="21"/>
    </location>
</feature>
<protein>
    <submittedName>
        <fullName evidence="3">Uncharacterized protein</fullName>
    </submittedName>
</protein>
<evidence type="ECO:0000313" key="4">
    <source>
        <dbReference type="Proteomes" id="UP001274830"/>
    </source>
</evidence>
<comment type="caution">
    <text evidence="3">The sequence shown here is derived from an EMBL/GenBank/DDBJ whole genome shotgun (WGS) entry which is preliminary data.</text>
</comment>
<feature type="compositionally biased region" description="Low complexity" evidence="1">
    <location>
        <begin position="522"/>
        <end position="533"/>
    </location>
</feature>
<gene>
    <name evidence="3" type="ORF">LTR78_007230</name>
</gene>
<evidence type="ECO:0000256" key="2">
    <source>
        <dbReference type="SAM" id="SignalP"/>
    </source>
</evidence>
<reference evidence="3" key="1">
    <citation type="submission" date="2023-07" db="EMBL/GenBank/DDBJ databases">
        <title>Black Yeasts Isolated from many extreme environments.</title>
        <authorList>
            <person name="Coleine C."/>
            <person name="Stajich J.E."/>
            <person name="Selbmann L."/>
        </authorList>
    </citation>
    <scope>NUCLEOTIDE SEQUENCE</scope>
    <source>
        <strain evidence="3">CCFEE 5485</strain>
    </source>
</reference>
<feature type="region of interest" description="Disordered" evidence="1">
    <location>
        <begin position="588"/>
        <end position="615"/>
    </location>
</feature>
<keyword evidence="2" id="KW-0732">Signal</keyword>
<feature type="region of interest" description="Disordered" evidence="1">
    <location>
        <begin position="463"/>
        <end position="566"/>
    </location>
</feature>
<organism evidence="3 4">
    <name type="scientific">Recurvomyces mirabilis</name>
    <dbReference type="NCBI Taxonomy" id="574656"/>
    <lineage>
        <taxon>Eukaryota</taxon>
        <taxon>Fungi</taxon>
        <taxon>Dikarya</taxon>
        <taxon>Ascomycota</taxon>
        <taxon>Pezizomycotina</taxon>
        <taxon>Dothideomycetes</taxon>
        <taxon>Dothideomycetidae</taxon>
        <taxon>Mycosphaerellales</taxon>
        <taxon>Teratosphaeriaceae</taxon>
        <taxon>Recurvomyces</taxon>
    </lineage>
</organism>
<feature type="compositionally biased region" description="Low complexity" evidence="1">
    <location>
        <begin position="475"/>
        <end position="487"/>
    </location>
</feature>
<proteinExistence type="predicted"/>
<dbReference type="AlphaFoldDB" id="A0AAE0WJI8"/>
<name>A0AAE0WJI8_9PEZI</name>
<feature type="compositionally biased region" description="Polar residues" evidence="1">
    <location>
        <begin position="592"/>
        <end position="615"/>
    </location>
</feature>
<feature type="region of interest" description="Disordered" evidence="1">
    <location>
        <begin position="867"/>
        <end position="898"/>
    </location>
</feature>
<feature type="chain" id="PRO_5042109640" evidence="2">
    <location>
        <begin position="22"/>
        <end position="922"/>
    </location>
</feature>
<feature type="compositionally biased region" description="Polar residues" evidence="1">
    <location>
        <begin position="539"/>
        <end position="555"/>
    </location>
</feature>
<dbReference type="EMBL" id="JAUTXT010000029">
    <property type="protein sequence ID" value="KAK3672877.1"/>
    <property type="molecule type" value="Genomic_DNA"/>
</dbReference>
<keyword evidence="4" id="KW-1185">Reference proteome</keyword>
<accession>A0AAE0WJI8</accession>
<sequence length="922" mass="92710">MARLYSTAALAALLNSFFVRADRSDALSNSPDPSIIASYTKALNSSLPTAGSGLQYALACNNIKNLWMEDGGPEAEITSSPNFTQVVTAVETSVTYSVVSLASTHTYFSNSTPYTLCDGYPRYDGYINTTHSATKAYSTSIYTTLNSSTIYNPATTPIPAPVCTINPSDCSVLNSMYNATASAYSSSSSAWSSQYFSQWITQGLTTGKSTGPITTVPGPPSYTNIPSPVCGPATYRTYYEVVGDPVCAIGQASVQLLYWPVETSSGNFCNGSKTTIPATETITGKPNTAVYNDVTLTSPTVYLSVQGVWDFTSNGVTYTNQTGILLPQSSTAVSSFCGVVSDAFDDSGKPQPVDYANFNYPVPASAYRCQPKCWSQPKSTSSSVYTNIYSGSTETYTSNTVFTSPAINVCSTIWNDYAPALSVPTDIFAMNAATNLGGSFSCGFILDKANVLWDPPIALSAQATLDGPSTPHAQSATSTTSTVSVTAEPANSPGKTTATSTPPSAVVPTSTASPPPAPPPASSQTSLPPSATSVADPAQGSSAPSQANKPSSSTYIADPAQGSLTKTSTSTVTAAVGGIIASIIGLSSQGSPASNNGQQANPSAQGTPVQSSNGNINPAGVVASVLAHSSAVLQQSSNLVDPVSAAVTGIIVTDGSGGHHTAIAGSSGLVIGATTVEYGQSTSLAGIGNVIAASTGIVVQGTTEAYQPLPASQGVADPSLRYTAAGVTVPAGETGPVAIASGLTLTPGGAPITVSGHALSLAPSGSYLVVDGSTQRPAAVSSASAAALISAFVVGSATILAGATTPVSFPLVSTSDAVLIPGGPAVTISGEVLSLGPSGSYLVVNGSTIMPTSLAASASAPRSSTIHSTSGVASAQSSGTAASTSPGSAPAQSSTSTSDAGQHVYSAIPYMSIVLVLGILYA</sequence>
<evidence type="ECO:0000313" key="3">
    <source>
        <dbReference type="EMBL" id="KAK3672877.1"/>
    </source>
</evidence>
<evidence type="ECO:0000256" key="1">
    <source>
        <dbReference type="SAM" id="MobiDB-lite"/>
    </source>
</evidence>
<feature type="compositionally biased region" description="Low complexity" evidence="1">
    <location>
        <begin position="496"/>
        <end position="512"/>
    </location>
</feature>